<gene>
    <name evidence="2" type="ordered locus">Ftrac_0838</name>
</gene>
<dbReference type="EMBL" id="CP002349">
    <property type="protein sequence ID" value="ADR20840.1"/>
    <property type="molecule type" value="Genomic_DNA"/>
</dbReference>
<feature type="domain" description="DUF6970" evidence="1">
    <location>
        <begin position="37"/>
        <end position="109"/>
    </location>
</feature>
<name>E4TSM0_MARTH</name>
<evidence type="ECO:0000313" key="2">
    <source>
        <dbReference type="EMBL" id="ADR20840.1"/>
    </source>
</evidence>
<proteinExistence type="predicted"/>
<dbReference type="AlphaFoldDB" id="E4TSM0"/>
<dbReference type="STRING" id="643867.Ftrac_0838"/>
<dbReference type="InterPro" id="IPR054243">
    <property type="entry name" value="DUF6970"/>
</dbReference>
<dbReference type="Proteomes" id="UP000008720">
    <property type="component" value="Chromosome"/>
</dbReference>
<evidence type="ECO:0000313" key="3">
    <source>
        <dbReference type="Proteomes" id="UP000008720"/>
    </source>
</evidence>
<protein>
    <recommendedName>
        <fullName evidence="1">DUF6970 domain-containing protein</fullName>
    </recommendedName>
</protein>
<dbReference type="HOGENOM" id="CLU_2167968_0_0_10"/>
<dbReference type="RefSeq" id="WP_013452991.1">
    <property type="nucleotide sequence ID" value="NC_014759.1"/>
</dbReference>
<dbReference type="OrthoDB" id="882573at2"/>
<evidence type="ECO:0000259" key="1">
    <source>
        <dbReference type="Pfam" id="PF22311"/>
    </source>
</evidence>
<reference evidence="2 3" key="1">
    <citation type="journal article" date="2011" name="Stand. Genomic Sci.">
        <title>Complete genome sequence of Marivirga tractuosa type strain (H-43).</title>
        <authorList>
            <person name="Pagani I."/>
            <person name="Chertkov O."/>
            <person name="Lapidus A."/>
            <person name="Lucas S."/>
            <person name="Del Rio T.G."/>
            <person name="Tice H."/>
            <person name="Copeland A."/>
            <person name="Cheng J.F."/>
            <person name="Nolan M."/>
            <person name="Saunders E."/>
            <person name="Pitluck S."/>
            <person name="Held B."/>
            <person name="Goodwin L."/>
            <person name="Liolios K."/>
            <person name="Ovchinikova G."/>
            <person name="Ivanova N."/>
            <person name="Mavromatis K."/>
            <person name="Pati A."/>
            <person name="Chen A."/>
            <person name="Palaniappan K."/>
            <person name="Land M."/>
            <person name="Hauser L."/>
            <person name="Jeffries C.D."/>
            <person name="Detter J.C."/>
            <person name="Han C."/>
            <person name="Tapia R."/>
            <person name="Ngatchou-Djao O.D."/>
            <person name="Rohde M."/>
            <person name="Goker M."/>
            <person name="Spring S."/>
            <person name="Sikorski J."/>
            <person name="Woyke T."/>
            <person name="Bristow J."/>
            <person name="Eisen J.A."/>
            <person name="Markowitz V."/>
            <person name="Hugenholtz P."/>
            <person name="Klenk H.P."/>
            <person name="Kyrpides N.C."/>
        </authorList>
    </citation>
    <scope>NUCLEOTIDE SEQUENCE [LARGE SCALE GENOMIC DNA]</scope>
    <source>
        <strain evidence="3">ATCC 23168 / DSM 4126 / NBRC 15989 / NCIMB 1408 / VKM B-1430 / H-43</strain>
    </source>
</reference>
<sequence length="110" mass="12132">MKKLSILLILVTLTIVSCKEEKLEPSCLNDKKSELKESSCEDGVQISLYKFQGSNVYLLEKGSCIADGSIEVIDSKCNRLGFLGGLAGSDEIDGVKFYENSSFVEVVWEK</sequence>
<keyword evidence="3" id="KW-1185">Reference proteome</keyword>
<organism evidence="2 3">
    <name type="scientific">Marivirga tractuosa (strain ATCC 23168 / DSM 4126 / NBRC 15989 / NCIMB 1408 / VKM B-1430 / H-43)</name>
    <name type="common">Microscilla tractuosa</name>
    <name type="synonym">Flexibacter tractuosus</name>
    <dbReference type="NCBI Taxonomy" id="643867"/>
    <lineage>
        <taxon>Bacteria</taxon>
        <taxon>Pseudomonadati</taxon>
        <taxon>Bacteroidota</taxon>
        <taxon>Cytophagia</taxon>
        <taxon>Cytophagales</taxon>
        <taxon>Marivirgaceae</taxon>
        <taxon>Marivirga</taxon>
    </lineage>
</organism>
<dbReference type="PROSITE" id="PS51257">
    <property type="entry name" value="PROKAR_LIPOPROTEIN"/>
    <property type="match status" value="1"/>
</dbReference>
<dbReference type="KEGG" id="mtt:Ftrac_0838"/>
<accession>E4TSM0</accession>
<dbReference type="Pfam" id="PF22311">
    <property type="entry name" value="DUF6970"/>
    <property type="match status" value="1"/>
</dbReference>